<feature type="domain" description="HTH marR-type" evidence="1">
    <location>
        <begin position="5"/>
        <end position="136"/>
    </location>
</feature>
<reference evidence="2" key="1">
    <citation type="submission" date="2020-10" db="EMBL/GenBank/DDBJ databases">
        <authorList>
            <person name="Castelo-Branco R."/>
            <person name="Eusebio N."/>
            <person name="Adriana R."/>
            <person name="Vieira A."/>
            <person name="Brugerolle De Fraissinette N."/>
            <person name="Rezende De Castro R."/>
            <person name="Schneider M.P."/>
            <person name="Vasconcelos V."/>
            <person name="Leao P.N."/>
        </authorList>
    </citation>
    <scope>NUCLEOTIDE SEQUENCE</scope>
    <source>
        <strain evidence="2">LEGE 11480</strain>
    </source>
</reference>
<dbReference type="InterPro" id="IPR036388">
    <property type="entry name" value="WH-like_DNA-bd_sf"/>
</dbReference>
<dbReference type="Proteomes" id="UP000625316">
    <property type="component" value="Unassembled WGS sequence"/>
</dbReference>
<dbReference type="InterPro" id="IPR011991">
    <property type="entry name" value="ArsR-like_HTH"/>
</dbReference>
<comment type="caution">
    <text evidence="2">The sequence shown here is derived from an EMBL/GenBank/DDBJ whole genome shotgun (WGS) entry which is preliminary data.</text>
</comment>
<dbReference type="SMART" id="SM00347">
    <property type="entry name" value="HTH_MARR"/>
    <property type="match status" value="1"/>
</dbReference>
<dbReference type="RefSeq" id="WP_264325337.1">
    <property type="nucleotide sequence ID" value="NZ_JADEXQ010000037.1"/>
</dbReference>
<dbReference type="InterPro" id="IPR039422">
    <property type="entry name" value="MarR/SlyA-like"/>
</dbReference>
<evidence type="ECO:0000259" key="1">
    <source>
        <dbReference type="PROSITE" id="PS50995"/>
    </source>
</evidence>
<organism evidence="2 3">
    <name type="scientific">Romeriopsis navalis LEGE 11480</name>
    <dbReference type="NCBI Taxonomy" id="2777977"/>
    <lineage>
        <taxon>Bacteria</taxon>
        <taxon>Bacillati</taxon>
        <taxon>Cyanobacteriota</taxon>
        <taxon>Cyanophyceae</taxon>
        <taxon>Leptolyngbyales</taxon>
        <taxon>Leptolyngbyaceae</taxon>
        <taxon>Romeriopsis</taxon>
        <taxon>Romeriopsis navalis</taxon>
    </lineage>
</organism>
<dbReference type="PANTHER" id="PTHR33164">
    <property type="entry name" value="TRANSCRIPTIONAL REGULATOR, MARR FAMILY"/>
    <property type="match status" value="1"/>
</dbReference>
<dbReference type="AlphaFoldDB" id="A0A928VLH1"/>
<evidence type="ECO:0000313" key="2">
    <source>
        <dbReference type="EMBL" id="MBE9030510.1"/>
    </source>
</evidence>
<dbReference type="PROSITE" id="PS50995">
    <property type="entry name" value="HTH_MARR_2"/>
    <property type="match status" value="1"/>
</dbReference>
<dbReference type="GO" id="GO:0003700">
    <property type="term" value="F:DNA-binding transcription factor activity"/>
    <property type="evidence" value="ECO:0007669"/>
    <property type="project" value="InterPro"/>
</dbReference>
<dbReference type="PANTHER" id="PTHR33164:SF106">
    <property type="entry name" value="TRANSCRIPTIONAL REGULATORY PROTEIN"/>
    <property type="match status" value="1"/>
</dbReference>
<name>A0A928VLH1_9CYAN</name>
<sequence length="142" mass="15436">MVNHVESLLLETRQLYEAMYRFDAAAAAELGIHLSDLRCVNALENGPLTAGAIGERLGLTSGSVTALINRLEAAGFVVKRRSKADGRQVQVQLKPKFYQQADAIYARLGRSVSSQFQELSVAEIEQAIATINRLAAGFDQAD</sequence>
<dbReference type="InterPro" id="IPR000835">
    <property type="entry name" value="HTH_MarR-typ"/>
</dbReference>
<dbReference type="GO" id="GO:0006950">
    <property type="term" value="P:response to stress"/>
    <property type="evidence" value="ECO:0007669"/>
    <property type="project" value="TreeGrafter"/>
</dbReference>
<dbReference type="CDD" id="cd00090">
    <property type="entry name" value="HTH_ARSR"/>
    <property type="match status" value="1"/>
</dbReference>
<protein>
    <submittedName>
        <fullName evidence="2">MarR family transcriptional regulator</fullName>
    </submittedName>
</protein>
<gene>
    <name evidence="2" type="ORF">IQ266_12290</name>
</gene>
<keyword evidence="3" id="KW-1185">Reference proteome</keyword>
<dbReference type="InterPro" id="IPR036390">
    <property type="entry name" value="WH_DNA-bd_sf"/>
</dbReference>
<accession>A0A928VLH1</accession>
<evidence type="ECO:0000313" key="3">
    <source>
        <dbReference type="Proteomes" id="UP000625316"/>
    </source>
</evidence>
<dbReference type="Gene3D" id="1.10.10.10">
    <property type="entry name" value="Winged helix-like DNA-binding domain superfamily/Winged helix DNA-binding domain"/>
    <property type="match status" value="1"/>
</dbReference>
<dbReference type="EMBL" id="JADEXQ010000037">
    <property type="protein sequence ID" value="MBE9030510.1"/>
    <property type="molecule type" value="Genomic_DNA"/>
</dbReference>
<proteinExistence type="predicted"/>
<dbReference type="Pfam" id="PF12802">
    <property type="entry name" value="MarR_2"/>
    <property type="match status" value="1"/>
</dbReference>
<dbReference type="SUPFAM" id="SSF46785">
    <property type="entry name" value="Winged helix' DNA-binding domain"/>
    <property type="match status" value="1"/>
</dbReference>